<organism evidence="2 3">
    <name type="scientific">Aspergillus ellipticus CBS 707.79</name>
    <dbReference type="NCBI Taxonomy" id="1448320"/>
    <lineage>
        <taxon>Eukaryota</taxon>
        <taxon>Fungi</taxon>
        <taxon>Dikarya</taxon>
        <taxon>Ascomycota</taxon>
        <taxon>Pezizomycotina</taxon>
        <taxon>Eurotiomycetes</taxon>
        <taxon>Eurotiomycetidae</taxon>
        <taxon>Eurotiales</taxon>
        <taxon>Aspergillaceae</taxon>
        <taxon>Aspergillus</taxon>
        <taxon>Aspergillus subgen. Circumdati</taxon>
    </lineage>
</organism>
<keyword evidence="1" id="KW-1133">Transmembrane helix</keyword>
<reference evidence="2 3" key="1">
    <citation type="submission" date="2018-02" db="EMBL/GenBank/DDBJ databases">
        <title>The genomes of Aspergillus section Nigri reveals drivers in fungal speciation.</title>
        <authorList>
            <consortium name="DOE Joint Genome Institute"/>
            <person name="Vesth T.C."/>
            <person name="Nybo J."/>
            <person name="Theobald S."/>
            <person name="Brandl J."/>
            <person name="Frisvad J.C."/>
            <person name="Nielsen K.F."/>
            <person name="Lyhne E.K."/>
            <person name="Kogle M.E."/>
            <person name="Kuo A."/>
            <person name="Riley R."/>
            <person name="Clum A."/>
            <person name="Nolan M."/>
            <person name="Lipzen A."/>
            <person name="Salamov A."/>
            <person name="Henrissat B."/>
            <person name="Wiebenga A."/>
            <person name="De vries R.P."/>
            <person name="Grigoriev I.V."/>
            <person name="Mortensen U.H."/>
            <person name="Andersen M.R."/>
            <person name="Baker S.E."/>
        </authorList>
    </citation>
    <scope>NUCLEOTIDE SEQUENCE [LARGE SCALE GENOMIC DNA]</scope>
    <source>
        <strain evidence="2 3">CBS 707.79</strain>
    </source>
</reference>
<proteinExistence type="predicted"/>
<dbReference type="EMBL" id="KZ825876">
    <property type="protein sequence ID" value="PYH94172.1"/>
    <property type="molecule type" value="Genomic_DNA"/>
</dbReference>
<sequence length="51" mass="5765">MTGRLASDPSAKTHESRDFEIGRVHYSVVVVSFSLSPAYINCIRRRGKKIK</sequence>
<protein>
    <submittedName>
        <fullName evidence="2">Uncharacterized protein</fullName>
    </submittedName>
</protein>
<evidence type="ECO:0000256" key="1">
    <source>
        <dbReference type="SAM" id="Phobius"/>
    </source>
</evidence>
<dbReference type="AlphaFoldDB" id="A0A319ET08"/>
<dbReference type="Proteomes" id="UP000247810">
    <property type="component" value="Unassembled WGS sequence"/>
</dbReference>
<keyword evidence="3" id="KW-1185">Reference proteome</keyword>
<feature type="transmembrane region" description="Helical" evidence="1">
    <location>
        <begin position="24"/>
        <end position="43"/>
    </location>
</feature>
<dbReference type="VEuPathDB" id="FungiDB:BO71DRAFT_399050"/>
<gene>
    <name evidence="2" type="ORF">BO71DRAFT_399050</name>
</gene>
<evidence type="ECO:0000313" key="2">
    <source>
        <dbReference type="EMBL" id="PYH94172.1"/>
    </source>
</evidence>
<accession>A0A319ET08</accession>
<evidence type="ECO:0000313" key="3">
    <source>
        <dbReference type="Proteomes" id="UP000247810"/>
    </source>
</evidence>
<keyword evidence="1" id="KW-0812">Transmembrane</keyword>
<keyword evidence="1" id="KW-0472">Membrane</keyword>
<name>A0A319ET08_9EURO</name>